<comment type="caution">
    <text evidence="1">The sequence shown here is derived from an EMBL/GenBank/DDBJ whole genome shotgun (WGS) entry which is preliminary data.</text>
</comment>
<dbReference type="Proteomes" id="UP000028712">
    <property type="component" value="Unassembled WGS sequence"/>
</dbReference>
<dbReference type="EMBL" id="JPRM01000006">
    <property type="protein sequence ID" value="KFF18459.1"/>
    <property type="molecule type" value="Genomic_DNA"/>
</dbReference>
<accession>A0A086AP45</accession>
<dbReference type="RefSeq" id="WP_035619801.1">
    <property type="nucleotide sequence ID" value="NZ_JBEWQG010000001.1"/>
</dbReference>
<evidence type="ECO:0008006" key="5">
    <source>
        <dbReference type="Google" id="ProtNLM"/>
    </source>
</evidence>
<dbReference type="Proteomes" id="UP000198424">
    <property type="component" value="Unassembled WGS sequence"/>
</dbReference>
<reference evidence="2 4" key="2">
    <citation type="submission" date="2016-11" db="EMBL/GenBank/DDBJ databases">
        <title>Whole genomes of Flavobacteriaceae.</title>
        <authorList>
            <person name="Stine C."/>
            <person name="Li C."/>
            <person name="Tadesse D."/>
        </authorList>
    </citation>
    <scope>NUCLEOTIDE SEQUENCE [LARGE SCALE GENOMIC DNA]</scope>
    <source>
        <strain evidence="2 4">ATCC 29551</strain>
    </source>
</reference>
<name>A0A086AP45_FLAHY</name>
<proteinExistence type="predicted"/>
<evidence type="ECO:0000313" key="3">
    <source>
        <dbReference type="Proteomes" id="UP000028712"/>
    </source>
</evidence>
<dbReference type="eggNOG" id="ENOG5030QDQ">
    <property type="taxonomic scope" value="Bacteria"/>
</dbReference>
<evidence type="ECO:0000313" key="1">
    <source>
        <dbReference type="EMBL" id="KFF18459.1"/>
    </source>
</evidence>
<dbReference type="OrthoDB" id="676889at2"/>
<dbReference type="PROSITE" id="PS51257">
    <property type="entry name" value="PROKAR_LIPOPROTEIN"/>
    <property type="match status" value="1"/>
</dbReference>
<evidence type="ECO:0000313" key="4">
    <source>
        <dbReference type="Proteomes" id="UP000198424"/>
    </source>
</evidence>
<organism evidence="1 3">
    <name type="scientific">Flavobacterium hydatis</name>
    <name type="common">Cytophaga aquatilis</name>
    <dbReference type="NCBI Taxonomy" id="991"/>
    <lineage>
        <taxon>Bacteria</taxon>
        <taxon>Pseudomonadati</taxon>
        <taxon>Bacteroidota</taxon>
        <taxon>Flavobacteriia</taxon>
        <taxon>Flavobacteriales</taxon>
        <taxon>Flavobacteriaceae</taxon>
        <taxon>Flavobacterium</taxon>
    </lineage>
</organism>
<sequence length="269" mass="31953">MKNKIIILLVSCSFLVSCKESKKDIITVKPKEISAKKSLPRLIDDPKLENEKILIYAGDSNDSFVISKNKLNKIEQLFPVFKAELPLNPNDSYKGNEWRNYINQDGKEETITFGSESDRDRFCLIYTYYLKQKNGEEKFRVEREKLIQMYRAVNELYGGLNYGGTYFGHQFERLHADAEYSIYRLSLDKEYYDKKYDFQKQKKLYIQSLTQYVADEESQDPYQDNSTDGKQKSAERAKRLQEKIDILQKLITNYFYLNEVQKFEMNYYK</sequence>
<dbReference type="AlphaFoldDB" id="A0A086AP45"/>
<protein>
    <recommendedName>
        <fullName evidence="5">Lipoprotein</fullName>
    </recommendedName>
</protein>
<dbReference type="EMBL" id="MUGY01000004">
    <property type="protein sequence ID" value="OXA96793.1"/>
    <property type="molecule type" value="Genomic_DNA"/>
</dbReference>
<gene>
    <name evidence="2" type="ORF">B0A62_05950</name>
    <name evidence="1" type="ORF">IW20_06080</name>
</gene>
<evidence type="ECO:0000313" key="2">
    <source>
        <dbReference type="EMBL" id="OXA96793.1"/>
    </source>
</evidence>
<reference evidence="1 3" key="1">
    <citation type="submission" date="2014-07" db="EMBL/GenBank/DDBJ databases">
        <title>Genome of Flavobacterium hydatis DSM 2063.</title>
        <authorList>
            <person name="Pipes S.E."/>
            <person name="Stropko S.J."/>
            <person name="Newman J.D."/>
        </authorList>
    </citation>
    <scope>NUCLEOTIDE SEQUENCE [LARGE SCALE GENOMIC DNA]</scope>
    <source>
        <strain evidence="1 3">DSM 2063</strain>
    </source>
</reference>
<keyword evidence="4" id="KW-1185">Reference proteome</keyword>